<evidence type="ECO:0000256" key="2">
    <source>
        <dbReference type="ARBA" id="ARBA00022679"/>
    </source>
</evidence>
<keyword evidence="9" id="KW-1185">Reference proteome</keyword>
<dbReference type="GO" id="GO:0008173">
    <property type="term" value="F:RNA methyltransferase activity"/>
    <property type="evidence" value="ECO:0007669"/>
    <property type="project" value="InterPro"/>
</dbReference>
<protein>
    <submittedName>
        <fullName evidence="8">Ribosomal RNA small subunit methyltransferase B</fullName>
    </submittedName>
</protein>
<evidence type="ECO:0000256" key="3">
    <source>
        <dbReference type="ARBA" id="ARBA00022691"/>
    </source>
</evidence>
<dbReference type="Proteomes" id="UP000324585">
    <property type="component" value="Unassembled WGS sequence"/>
</dbReference>
<dbReference type="EMBL" id="VRMN01000001">
    <property type="protein sequence ID" value="KAA8499708.1"/>
    <property type="molecule type" value="Genomic_DNA"/>
</dbReference>
<evidence type="ECO:0000256" key="5">
    <source>
        <dbReference type="PROSITE-ProRule" id="PRU01023"/>
    </source>
</evidence>
<dbReference type="InterPro" id="IPR023267">
    <property type="entry name" value="RCMT"/>
</dbReference>
<dbReference type="InterPro" id="IPR029063">
    <property type="entry name" value="SAM-dependent_MTases_sf"/>
</dbReference>
<keyword evidence="1 5" id="KW-0489">Methyltransferase</keyword>
<evidence type="ECO:0000259" key="7">
    <source>
        <dbReference type="PROSITE" id="PS51686"/>
    </source>
</evidence>
<dbReference type="InterPro" id="IPR006027">
    <property type="entry name" value="NusB_RsmB_TIM44"/>
</dbReference>
<name>A0A5J4Z981_PORPP</name>
<comment type="caution">
    <text evidence="8">The sequence shown here is derived from an EMBL/GenBank/DDBJ whole genome shotgun (WGS) entry which is preliminary data.</text>
</comment>
<dbReference type="AlphaFoldDB" id="A0A5J4Z981"/>
<dbReference type="InterPro" id="IPR035926">
    <property type="entry name" value="NusB-like_sf"/>
</dbReference>
<evidence type="ECO:0000313" key="9">
    <source>
        <dbReference type="Proteomes" id="UP000324585"/>
    </source>
</evidence>
<dbReference type="SUPFAM" id="SSF53335">
    <property type="entry name" value="S-adenosyl-L-methionine-dependent methyltransferases"/>
    <property type="match status" value="1"/>
</dbReference>
<gene>
    <name evidence="8" type="ORF">FVE85_7293</name>
</gene>
<evidence type="ECO:0000256" key="4">
    <source>
        <dbReference type="ARBA" id="ARBA00022884"/>
    </source>
</evidence>
<feature type="domain" description="SAM-dependent MTase RsmB/NOP-type" evidence="7">
    <location>
        <begin position="283"/>
        <end position="573"/>
    </location>
</feature>
<dbReference type="Gene3D" id="1.10.940.10">
    <property type="entry name" value="NusB-like"/>
    <property type="match status" value="1"/>
</dbReference>
<dbReference type="SUPFAM" id="SSF48013">
    <property type="entry name" value="NusB-like"/>
    <property type="match status" value="1"/>
</dbReference>
<dbReference type="OrthoDB" id="427002at2759"/>
<feature type="binding site" evidence="5">
    <location>
        <position position="419"/>
    </location>
    <ligand>
        <name>S-adenosyl-L-methionine</name>
        <dbReference type="ChEBI" id="CHEBI:59789"/>
    </ligand>
</feature>
<dbReference type="GO" id="GO:0001510">
    <property type="term" value="P:RNA methylation"/>
    <property type="evidence" value="ECO:0007669"/>
    <property type="project" value="InterPro"/>
</dbReference>
<dbReference type="GO" id="GO:0003723">
    <property type="term" value="F:RNA binding"/>
    <property type="evidence" value="ECO:0007669"/>
    <property type="project" value="UniProtKB-UniRule"/>
</dbReference>
<dbReference type="PROSITE" id="PS51686">
    <property type="entry name" value="SAM_MT_RSMB_NOP"/>
    <property type="match status" value="1"/>
</dbReference>
<evidence type="ECO:0000256" key="1">
    <source>
        <dbReference type="ARBA" id="ARBA00022603"/>
    </source>
</evidence>
<keyword evidence="2 5" id="KW-0808">Transferase</keyword>
<dbReference type="GO" id="GO:0006355">
    <property type="term" value="P:regulation of DNA-templated transcription"/>
    <property type="evidence" value="ECO:0007669"/>
    <property type="project" value="InterPro"/>
</dbReference>
<dbReference type="InterPro" id="IPR049560">
    <property type="entry name" value="MeTrfase_RsmB-F_NOP2_cat"/>
</dbReference>
<comment type="caution">
    <text evidence="5">Lacks conserved residue(s) required for the propagation of feature annotation.</text>
</comment>
<dbReference type="OMA" id="MACLRIY"/>
<feature type="binding site" evidence="5">
    <location>
        <position position="447"/>
    </location>
    <ligand>
        <name>S-adenosyl-L-methionine</name>
        <dbReference type="ChEBI" id="CHEBI:59789"/>
    </ligand>
</feature>
<dbReference type="Pfam" id="PF01189">
    <property type="entry name" value="Methyltr_RsmB-F"/>
    <property type="match status" value="1"/>
</dbReference>
<dbReference type="InterPro" id="IPR001678">
    <property type="entry name" value="MeTrfase_RsmB-F_NOP2_dom"/>
</dbReference>
<keyword evidence="4 5" id="KW-0694">RNA-binding</keyword>
<dbReference type="PANTHER" id="PTHR22807:SF61">
    <property type="entry name" value="NOL1_NOP2_SUN FAMILY PROTEIN _ ANTITERMINATION NUSB DOMAIN-CONTAINING PROTEIN"/>
    <property type="match status" value="1"/>
</dbReference>
<dbReference type="PRINTS" id="PR02008">
    <property type="entry name" value="RCMTFAMILY"/>
</dbReference>
<organism evidence="8 9">
    <name type="scientific">Porphyridium purpureum</name>
    <name type="common">Red alga</name>
    <name type="synonym">Porphyridium cruentum</name>
    <dbReference type="NCBI Taxonomy" id="35688"/>
    <lineage>
        <taxon>Eukaryota</taxon>
        <taxon>Rhodophyta</taxon>
        <taxon>Bangiophyceae</taxon>
        <taxon>Porphyridiales</taxon>
        <taxon>Porphyridiaceae</taxon>
        <taxon>Porphyridium</taxon>
    </lineage>
</organism>
<feature type="region of interest" description="Disordered" evidence="6">
    <location>
        <begin position="82"/>
        <end position="102"/>
    </location>
</feature>
<sequence>MFVGVVESAALCSSQTAGIPAALRDQRPRQDKTCGLCGRRARCTTPVPVWCMVDSARGDERTRAPNLRRLKRASDFQAKQRIRGVNRTPDLGQKKDQTSASANAGNMTKALSAREAVYFAVQQSLARERFLVDGLDEWQRVAQPDSRDVQFAQLLARTVVQRVRTLDWMLDCAFGLRKGHPPHPAQCIDVSGQRLRPKFRLVLRIALAQKVFMRVPNHAIAQEGIKLAKKFAGGASVTRLATVMLREICSDEHSAEFFTKMLPLSDTVESIGVRFSFPDSFVEQLIHQHSLEHALEVLEIFNSRASVMARERHAGSHEPPRDASSVSVKSFLPEFKGDLPMWELSGIDGVRDSAAFYIQNATPAALLAHALNSFVLPSLESKSFVRIVDMCASPGGKTLLLNDLFDRAASMDFELVSNDVSAEKLNRLRENGDKYGLGARVSFSECDGRLLKLTEPVDLVVADVPCSNSGVLHRRAEARWRLEDNNTSDGLLDMQSALLMNAFRLVGSAGGFCVYATCSILQRENQDVVQSCISRWNEEEHAHRQRVELLADRVLLPNRSGWDGGYMACLRIYADES</sequence>
<feature type="active site" description="Nucleophile" evidence="5">
    <location>
        <position position="518"/>
    </location>
</feature>
<dbReference type="Pfam" id="PF01029">
    <property type="entry name" value="NusB"/>
    <property type="match status" value="1"/>
</dbReference>
<proteinExistence type="inferred from homology"/>
<reference evidence="9" key="1">
    <citation type="journal article" date="2019" name="Nat. Commun.">
        <title>Expansion of phycobilisome linker gene families in mesophilic red algae.</title>
        <authorList>
            <person name="Lee J."/>
            <person name="Kim D."/>
            <person name="Bhattacharya D."/>
            <person name="Yoon H.S."/>
        </authorList>
    </citation>
    <scope>NUCLEOTIDE SEQUENCE [LARGE SCALE GENOMIC DNA]</scope>
    <source>
        <strain evidence="9">CCMP 1328</strain>
    </source>
</reference>
<dbReference type="Gene3D" id="3.40.50.150">
    <property type="entry name" value="Vaccinia Virus protein VP39"/>
    <property type="match status" value="1"/>
</dbReference>
<feature type="binding site" evidence="5">
    <location>
        <position position="463"/>
    </location>
    <ligand>
        <name>S-adenosyl-L-methionine</name>
        <dbReference type="ChEBI" id="CHEBI:59789"/>
    </ligand>
</feature>
<comment type="similarity">
    <text evidence="5">Belongs to the class I-like SAM-binding methyltransferase superfamily. RsmB/NOP family.</text>
</comment>
<keyword evidence="3 5" id="KW-0949">S-adenosyl-L-methionine</keyword>
<accession>A0A5J4Z981</accession>
<evidence type="ECO:0000256" key="6">
    <source>
        <dbReference type="SAM" id="MobiDB-lite"/>
    </source>
</evidence>
<dbReference type="PANTHER" id="PTHR22807">
    <property type="entry name" value="NOP2 YEAST -RELATED NOL1/NOP2/FMU SUN DOMAIN-CONTAINING"/>
    <property type="match status" value="1"/>
</dbReference>
<evidence type="ECO:0000313" key="8">
    <source>
        <dbReference type="EMBL" id="KAA8499708.1"/>
    </source>
</evidence>